<protein>
    <submittedName>
        <fullName evidence="5">Restriction endonuclease subunit S</fullName>
    </submittedName>
</protein>
<keyword evidence="5" id="KW-0540">Nuclease</keyword>
<dbReference type="PANTHER" id="PTHR30408">
    <property type="entry name" value="TYPE-1 RESTRICTION ENZYME ECOKI SPECIFICITY PROTEIN"/>
    <property type="match status" value="1"/>
</dbReference>
<reference evidence="5 6" key="1">
    <citation type="submission" date="2018-01" db="EMBL/GenBank/DDBJ databases">
        <title>Denitrification phenotypes of diverse strains of Pseudomonas stutzeri.</title>
        <authorList>
            <person name="Milligan D.A."/>
            <person name="Bergaust L."/>
            <person name="Bakken L.R."/>
            <person name="Frostegard A."/>
        </authorList>
    </citation>
    <scope>NUCLEOTIDE SEQUENCE [LARGE SCALE GENOMIC DNA]</scope>
    <source>
        <strain evidence="5 6">24a75</strain>
    </source>
</reference>
<dbReference type="GO" id="GO:0004519">
    <property type="term" value="F:endonuclease activity"/>
    <property type="evidence" value="ECO:0007669"/>
    <property type="project" value="UniProtKB-KW"/>
</dbReference>
<accession>A0A2N8SPR8</accession>
<comment type="similarity">
    <text evidence="1">Belongs to the type-I restriction system S methylase family.</text>
</comment>
<dbReference type="Gene3D" id="1.10.287.1120">
    <property type="entry name" value="Bipartite methylase S protein"/>
    <property type="match status" value="1"/>
</dbReference>
<organism evidence="5 6">
    <name type="scientific">Stutzerimonas stutzeri</name>
    <name type="common">Pseudomonas stutzeri</name>
    <dbReference type="NCBI Taxonomy" id="316"/>
    <lineage>
        <taxon>Bacteria</taxon>
        <taxon>Pseudomonadati</taxon>
        <taxon>Pseudomonadota</taxon>
        <taxon>Gammaproteobacteria</taxon>
        <taxon>Pseudomonadales</taxon>
        <taxon>Pseudomonadaceae</taxon>
        <taxon>Stutzerimonas</taxon>
    </lineage>
</organism>
<evidence type="ECO:0000256" key="2">
    <source>
        <dbReference type="ARBA" id="ARBA00022747"/>
    </source>
</evidence>
<sequence>MKGVAVHQLLTGQARLPGFGGEWEMKRLGDVARFFKGKGLPKSALVLGGAQPCIHYGELFTQYGERIMRTLSQTDWVDGCVFSEEGDVLMPTSDVTPRGLAKASCILSGGVVVGGDILIIRLDKSIDGTFLSYIIRYQEEQVLSLVTGSTVYHLYASDMKNFKFYAPPTIEEQKAIVEVLSDVDDELAALEARRDKACQLKQGMMQELLTGRIRLTNQGA</sequence>
<evidence type="ECO:0000256" key="1">
    <source>
        <dbReference type="ARBA" id="ARBA00010923"/>
    </source>
</evidence>
<evidence type="ECO:0000259" key="4">
    <source>
        <dbReference type="Pfam" id="PF01420"/>
    </source>
</evidence>
<dbReference type="SUPFAM" id="SSF116734">
    <property type="entry name" value="DNA methylase specificity domain"/>
    <property type="match status" value="1"/>
</dbReference>
<dbReference type="EMBL" id="POUT01000026">
    <property type="protein sequence ID" value="PNG04484.1"/>
    <property type="molecule type" value="Genomic_DNA"/>
</dbReference>
<dbReference type="GO" id="GO:0009307">
    <property type="term" value="P:DNA restriction-modification system"/>
    <property type="evidence" value="ECO:0007669"/>
    <property type="project" value="UniProtKB-KW"/>
</dbReference>
<proteinExistence type="inferred from homology"/>
<dbReference type="InterPro" id="IPR044946">
    <property type="entry name" value="Restrct_endonuc_typeI_TRD_sf"/>
</dbReference>
<dbReference type="InterPro" id="IPR052021">
    <property type="entry name" value="Type-I_RS_S_subunit"/>
</dbReference>
<keyword evidence="5" id="KW-0378">Hydrolase</keyword>
<comment type="caution">
    <text evidence="5">The sequence shown here is derived from an EMBL/GenBank/DDBJ whole genome shotgun (WGS) entry which is preliminary data.</text>
</comment>
<keyword evidence="5" id="KW-0255">Endonuclease</keyword>
<feature type="domain" description="Type I restriction modification DNA specificity" evidence="4">
    <location>
        <begin position="22"/>
        <end position="194"/>
    </location>
</feature>
<dbReference type="Proteomes" id="UP000236023">
    <property type="component" value="Unassembled WGS sequence"/>
</dbReference>
<keyword evidence="3" id="KW-0238">DNA-binding</keyword>
<evidence type="ECO:0000256" key="3">
    <source>
        <dbReference type="ARBA" id="ARBA00023125"/>
    </source>
</evidence>
<dbReference type="Gene3D" id="3.90.220.20">
    <property type="entry name" value="DNA methylase specificity domains"/>
    <property type="match status" value="1"/>
</dbReference>
<evidence type="ECO:0000313" key="5">
    <source>
        <dbReference type="EMBL" id="PNG04484.1"/>
    </source>
</evidence>
<dbReference type="PANTHER" id="PTHR30408:SF12">
    <property type="entry name" value="TYPE I RESTRICTION ENZYME MJAVIII SPECIFICITY SUBUNIT"/>
    <property type="match status" value="1"/>
</dbReference>
<dbReference type="GO" id="GO:0003677">
    <property type="term" value="F:DNA binding"/>
    <property type="evidence" value="ECO:0007669"/>
    <property type="project" value="UniProtKB-KW"/>
</dbReference>
<dbReference type="Pfam" id="PF01420">
    <property type="entry name" value="Methylase_S"/>
    <property type="match status" value="1"/>
</dbReference>
<keyword evidence="2" id="KW-0680">Restriction system</keyword>
<dbReference type="InterPro" id="IPR000055">
    <property type="entry name" value="Restrct_endonuc_typeI_TRD"/>
</dbReference>
<evidence type="ECO:0000313" key="6">
    <source>
        <dbReference type="Proteomes" id="UP000236023"/>
    </source>
</evidence>
<gene>
    <name evidence="5" type="ORF">CXK94_22085</name>
</gene>
<name>A0A2N8SPR8_STUST</name>
<dbReference type="AlphaFoldDB" id="A0A2N8SPR8"/>